<dbReference type="EMBL" id="PSQE01000007">
    <property type="protein sequence ID" value="RHN44886.1"/>
    <property type="molecule type" value="Genomic_DNA"/>
</dbReference>
<evidence type="ECO:0000313" key="4">
    <source>
        <dbReference type="EMBL" id="RHN44886.1"/>
    </source>
</evidence>
<evidence type="ECO:0000259" key="3">
    <source>
        <dbReference type="PROSITE" id="PS50053"/>
    </source>
</evidence>
<dbReference type="InterPro" id="IPR029071">
    <property type="entry name" value="Ubiquitin-like_domsf"/>
</dbReference>
<dbReference type="InterPro" id="IPR040015">
    <property type="entry name" value="UBL3-like"/>
</dbReference>
<accession>A0A396GUS5</accession>
<dbReference type="InterPro" id="IPR000626">
    <property type="entry name" value="Ubiquitin-like_dom"/>
</dbReference>
<reference evidence="4" key="1">
    <citation type="journal article" date="2018" name="Nat. Plants">
        <title>Whole-genome landscape of Medicago truncatula symbiotic genes.</title>
        <authorList>
            <person name="Pecrix Y."/>
            <person name="Gamas P."/>
            <person name="Carrere S."/>
        </authorList>
    </citation>
    <scope>NUCLEOTIDE SEQUENCE</scope>
    <source>
        <tissue evidence="4">Leaves</tissue>
    </source>
</reference>
<gene>
    <name evidence="4" type="ORF">MtrunA17_Chr7g0224241</name>
</gene>
<dbReference type="Pfam" id="PF13881">
    <property type="entry name" value="Rad60-SLD_2"/>
    <property type="match status" value="1"/>
</dbReference>
<evidence type="ECO:0000256" key="2">
    <source>
        <dbReference type="SAM" id="MobiDB-lite"/>
    </source>
</evidence>
<name>A0A396GUS5_MEDTR</name>
<dbReference type="SUPFAM" id="SSF54236">
    <property type="entry name" value="Ubiquitin-like"/>
    <property type="match status" value="1"/>
</dbReference>
<dbReference type="CDD" id="cd01814">
    <property type="entry name" value="Ubl_MUBs_plant"/>
    <property type="match status" value="1"/>
</dbReference>
<dbReference type="PANTHER" id="PTHR13169">
    <property type="entry name" value="UBIQUITIN-LIKE PROTEIN 3 HCG-1 PROTEIN"/>
    <property type="match status" value="1"/>
</dbReference>
<sequence>MPDDELVELKFRIYDGSDIGPFSYSPTSTVSMLKERIFAEWPKDKKIIPRAANDIKLINAGKILENNKTVGQCRVPFGELPTGVITMHVVVQPSLAKAKTAPQVSQEQPVQDEQVEQEPVQGMQVGQDWYARIEIEQLRQGAEQLRLGADRQRQGQMLELLLHHFHIQYPPPDPQMSQEQPVQDEQVEQEPVQGMQVRQDWYARIEAERLRQRAEQLRQGAEQQRHRQMLELLLQHFHIQYPPPGPQVSQEQPVQDEQVEQEPVQGMQVGQDWYARIEAEQIRQGAEQQRIGQMLELLLQHHHSQYPPPGLMCVLTVEVVHGKTQQKKNKSTTPSKNVL</sequence>
<dbReference type="Proteomes" id="UP000265566">
    <property type="component" value="Chromosome 7"/>
</dbReference>
<feature type="region of interest" description="Disordered" evidence="2">
    <location>
        <begin position="100"/>
        <end position="119"/>
    </location>
</feature>
<dbReference type="PANTHER" id="PTHR13169:SF1">
    <property type="entry name" value="MEMBRANE-ANCHORED UBIQUITIN-FOLD PROTEIN 4"/>
    <property type="match status" value="1"/>
</dbReference>
<feature type="compositionally biased region" description="Low complexity" evidence="2">
    <location>
        <begin position="102"/>
        <end position="119"/>
    </location>
</feature>
<comment type="caution">
    <text evidence="4">The sequence shown here is derived from an EMBL/GenBank/DDBJ whole genome shotgun (WGS) entry which is preliminary data.</text>
</comment>
<keyword evidence="1" id="KW-0175">Coiled coil</keyword>
<dbReference type="Gramene" id="rna39054">
    <property type="protein sequence ID" value="RHN44886.1"/>
    <property type="gene ID" value="gene39054"/>
</dbReference>
<proteinExistence type="predicted"/>
<dbReference type="InterPro" id="IPR039540">
    <property type="entry name" value="UBL3-like_ubiquitin_dom"/>
</dbReference>
<feature type="domain" description="Ubiquitin-like" evidence="3">
    <location>
        <begin position="7"/>
        <end position="75"/>
    </location>
</feature>
<dbReference type="Gene3D" id="3.10.20.90">
    <property type="entry name" value="Phosphatidylinositol 3-kinase Catalytic Subunit, Chain A, domain 1"/>
    <property type="match status" value="1"/>
</dbReference>
<protein>
    <recommendedName>
        <fullName evidence="3">Ubiquitin-like domain-containing protein</fullName>
    </recommendedName>
</protein>
<evidence type="ECO:0000256" key="1">
    <source>
        <dbReference type="SAM" id="Coils"/>
    </source>
</evidence>
<feature type="coiled-coil region" evidence="1">
    <location>
        <begin position="204"/>
        <end position="231"/>
    </location>
</feature>
<dbReference type="PROSITE" id="PS50053">
    <property type="entry name" value="UBIQUITIN_2"/>
    <property type="match status" value="1"/>
</dbReference>
<dbReference type="AlphaFoldDB" id="A0A396GUS5"/>
<organism evidence="4">
    <name type="scientific">Medicago truncatula</name>
    <name type="common">Barrel medic</name>
    <name type="synonym">Medicago tribuloides</name>
    <dbReference type="NCBI Taxonomy" id="3880"/>
    <lineage>
        <taxon>Eukaryota</taxon>
        <taxon>Viridiplantae</taxon>
        <taxon>Streptophyta</taxon>
        <taxon>Embryophyta</taxon>
        <taxon>Tracheophyta</taxon>
        <taxon>Spermatophyta</taxon>
        <taxon>Magnoliopsida</taxon>
        <taxon>eudicotyledons</taxon>
        <taxon>Gunneridae</taxon>
        <taxon>Pentapetalae</taxon>
        <taxon>rosids</taxon>
        <taxon>fabids</taxon>
        <taxon>Fabales</taxon>
        <taxon>Fabaceae</taxon>
        <taxon>Papilionoideae</taxon>
        <taxon>50 kb inversion clade</taxon>
        <taxon>NPAAA clade</taxon>
        <taxon>Hologalegina</taxon>
        <taxon>IRL clade</taxon>
        <taxon>Trifolieae</taxon>
        <taxon>Medicago</taxon>
    </lineage>
</organism>